<dbReference type="GO" id="GO:0005524">
    <property type="term" value="F:ATP binding"/>
    <property type="evidence" value="ECO:0007669"/>
    <property type="project" value="InterPro"/>
</dbReference>
<feature type="compositionally biased region" description="Pro residues" evidence="1">
    <location>
        <begin position="301"/>
        <end position="318"/>
    </location>
</feature>
<proteinExistence type="evidence at transcript level"/>
<feature type="region of interest" description="Disordered" evidence="1">
    <location>
        <begin position="1014"/>
        <end position="1039"/>
    </location>
</feature>
<feature type="compositionally biased region" description="Low complexity" evidence="1">
    <location>
        <begin position="1018"/>
        <end position="1032"/>
    </location>
</feature>
<accession>A0A6F9DWV3</accession>
<dbReference type="SUPFAM" id="SSF56112">
    <property type="entry name" value="Protein kinase-like (PK-like)"/>
    <property type="match status" value="1"/>
</dbReference>
<feature type="region of interest" description="Disordered" evidence="1">
    <location>
        <begin position="300"/>
        <end position="322"/>
    </location>
</feature>
<keyword evidence="3" id="KW-0808">Transferase</keyword>
<dbReference type="InterPro" id="IPR000719">
    <property type="entry name" value="Prot_kinase_dom"/>
</dbReference>
<dbReference type="PANTHER" id="PTHR46240">
    <property type="entry name" value="SER/THR PROTEIN KINASE ULK4"/>
    <property type="match status" value="1"/>
</dbReference>
<feature type="domain" description="Protein kinase" evidence="2">
    <location>
        <begin position="4"/>
        <end position="286"/>
    </location>
</feature>
<dbReference type="GO" id="GO:0004672">
    <property type="term" value="F:protein kinase activity"/>
    <property type="evidence" value="ECO:0007669"/>
    <property type="project" value="InterPro"/>
</dbReference>
<reference evidence="3" key="1">
    <citation type="submission" date="2020-04" db="EMBL/GenBank/DDBJ databases">
        <authorList>
            <person name="Neveu A P."/>
        </authorList>
    </citation>
    <scope>NUCLEOTIDE SEQUENCE</scope>
    <source>
        <tissue evidence="3">Whole embryo</tissue>
    </source>
</reference>
<dbReference type="PANTHER" id="PTHR46240:SF1">
    <property type="entry name" value="SERINE_THREONINE-PROTEIN KINASE ULK4"/>
    <property type="match status" value="1"/>
</dbReference>
<dbReference type="PROSITE" id="PS50011">
    <property type="entry name" value="PROTEIN_KINASE_DOM"/>
    <property type="match status" value="1"/>
</dbReference>
<dbReference type="EMBL" id="LR791641">
    <property type="protein sequence ID" value="CAB3267503.1"/>
    <property type="molecule type" value="mRNA"/>
</dbReference>
<dbReference type="Gene3D" id="1.10.510.10">
    <property type="entry name" value="Transferase(Phosphotransferase) domain 1"/>
    <property type="match status" value="1"/>
</dbReference>
<dbReference type="Gene3D" id="1.25.10.10">
    <property type="entry name" value="Leucine-rich Repeat Variant"/>
    <property type="match status" value="2"/>
</dbReference>
<gene>
    <name evidence="3" type="primary">Ulk4</name>
</gene>
<sequence>MENFILYEEIGRGTNSIVYKGRRKGTITFLAILCIEKDARAAITNWVRLTHELKHDNIVKFQEWYETSNHLWMVMELCTGGTLQEVLDLDGCLPEETVRKFGQDILLGINYLHQHGIVFADISPKKILLDGPGTLKLTNFCVSRLKDENLAEVYMQAAGQYQEDVAEQLEGNILRGKLEYQPPEVLKSGSPSLAGDIWALGAVLYELYTGSVPFACENSADLVQQVCHGKLESPDKRRLATCLGRSMPGFTNEKPSSAFLDFLNLTLNKNPDLRPNAETLLEHPFWKTEKTVAIAAKPAVKPHPVPENIPPKSSPRPAPESVNVLDSTFTLSSRPLSAQPYDNDEHIQQASRAATPRASVPLGVTYSVTKKVARSSVTECDIKQRSLSATSTKEDNQPDSIKSLIYHSTDLELSAIQDNPQIKKVDPFRWDAKSLPFQALPSVDNVTSEDLYDHLKQVQQSFSQASGSNQQRIRSAVSSYLAHLCTCNTSVANFVINSSMLGLLASLVKSTMQQSPDVASKAARVIGLTASCATELEQCTKITEVFSTLNDVLRESFRTTRSKLSLLPCLGQLLLFVTEQDEGNPSVEVYQSRPASQPQTQKGNWSIPMATYNLISRCLREGEDPVVQHFACKTIECVAAIGTNHGKKFLNASMQGSGTTPSHSSDVIGTMLWTVSERATNETLKQCSLSAMCRLNRLSGNGAVLQGILDRVSLAPFLSSLSRSSYKCQQAIATALVETMYSAPKGHTARLANGKDILPNLMKLLDSPSSVVRAKIILAVTLLLKRNASLIMAACQNRLIMYVERDWRRLRTPSAGNRQTPSTSEYVCACLHHLIQHMVQHVPQISVNCISILDEASKRKHPSSQQIKQLKSTLPTLIVLHHLVTSQVFRSQVVTSDFVSHLSQLLSHVTNFLKRSGGSSHASGIATSVGDDIVQKFVDTVLSIVECLSQHSIVLTQHEDTSMKSLVPQLISLISFYGGGNGQIVCIKLLTDILGTLLNYSAISSDAFTAPDFPLTPRTPSSRGSSRSSVRSARSKRVDHPDAYGVRESIEKILIPDFQPILLANDPLPAYGVRFLGTILEHWPSISTSIHSCGLIPVLMTLFQEQHSAVLSTCAQGLVTVLTLLVRFADDDVTAQVYDNGFVDHLLSYLNDMSAQYLGKDIDGKMDKPAVAEGLDHLLTLLKCSLDRVTGVVKRALQSHSIHASASGDHVTKNKRIQTEEAEQLLLLHKPLTELQGLCVQLLCDEQEISELALACLSLLIQLYGGDHPDTMTHRNMDSLAKALGQAHTKTQRIILKLIKRVVSLNDFHGEQLSMKEGANLLKAIEACTKNPDITTSSLVNDITSCMKPRSSRS</sequence>
<dbReference type="InterPro" id="IPR011009">
    <property type="entry name" value="Kinase-like_dom_sf"/>
</dbReference>
<dbReference type="InterPro" id="IPR011989">
    <property type="entry name" value="ARM-like"/>
</dbReference>
<organism evidence="3">
    <name type="scientific">Phallusia mammillata</name>
    <dbReference type="NCBI Taxonomy" id="59560"/>
    <lineage>
        <taxon>Eukaryota</taxon>
        <taxon>Metazoa</taxon>
        <taxon>Chordata</taxon>
        <taxon>Tunicata</taxon>
        <taxon>Ascidiacea</taxon>
        <taxon>Phlebobranchia</taxon>
        <taxon>Ascidiidae</taxon>
        <taxon>Phallusia</taxon>
    </lineage>
</organism>
<evidence type="ECO:0000313" key="3">
    <source>
        <dbReference type="EMBL" id="CAB3267503.1"/>
    </source>
</evidence>
<dbReference type="InterPro" id="IPR045906">
    <property type="entry name" value="ULK4"/>
</dbReference>
<keyword evidence="3" id="KW-0418">Kinase</keyword>
<dbReference type="InterPro" id="IPR056981">
    <property type="entry name" value="HEAT_ULK4_RUNKEL"/>
</dbReference>
<dbReference type="Pfam" id="PF23606">
    <property type="entry name" value="HEAT_ULK4"/>
    <property type="match status" value="1"/>
</dbReference>
<dbReference type="SUPFAM" id="SSF48371">
    <property type="entry name" value="ARM repeat"/>
    <property type="match status" value="1"/>
</dbReference>
<evidence type="ECO:0000259" key="2">
    <source>
        <dbReference type="PROSITE" id="PS50011"/>
    </source>
</evidence>
<name>A0A6F9DWV3_9ASCI</name>
<dbReference type="Pfam" id="PF00069">
    <property type="entry name" value="Pkinase"/>
    <property type="match status" value="1"/>
</dbReference>
<dbReference type="InterPro" id="IPR016024">
    <property type="entry name" value="ARM-type_fold"/>
</dbReference>
<protein>
    <submittedName>
        <fullName evidence="3">Serine/threonine-protein kinase ULK4-like</fullName>
    </submittedName>
</protein>
<evidence type="ECO:0000256" key="1">
    <source>
        <dbReference type="SAM" id="MobiDB-lite"/>
    </source>
</evidence>